<evidence type="ECO:0000256" key="1">
    <source>
        <dbReference type="ARBA" id="ARBA00022588"/>
    </source>
</evidence>
<dbReference type="SUPFAM" id="SSF57845">
    <property type="entry name" value="B-box zinc-binding domain"/>
    <property type="match status" value="1"/>
</dbReference>
<dbReference type="SMART" id="SM00184">
    <property type="entry name" value="RING"/>
    <property type="match status" value="1"/>
</dbReference>
<keyword evidence="4" id="KW-0862">Zinc</keyword>
<dbReference type="Pfam" id="PF00622">
    <property type="entry name" value="SPRY"/>
    <property type="match status" value="1"/>
</dbReference>
<dbReference type="PROSITE" id="PS50089">
    <property type="entry name" value="ZF_RING_2"/>
    <property type="match status" value="1"/>
</dbReference>
<feature type="coiled-coil region" evidence="7">
    <location>
        <begin position="247"/>
        <end position="285"/>
    </location>
</feature>
<dbReference type="CDD" id="cd19802">
    <property type="entry name" value="Bbox1_TRIM8-like"/>
    <property type="match status" value="1"/>
</dbReference>
<evidence type="ECO:0000256" key="2">
    <source>
        <dbReference type="ARBA" id="ARBA00022723"/>
    </source>
</evidence>
<keyword evidence="5" id="KW-0391">Immunity</keyword>
<evidence type="ECO:0000256" key="5">
    <source>
        <dbReference type="ARBA" id="ARBA00022859"/>
    </source>
</evidence>
<dbReference type="Pfam" id="PF13445">
    <property type="entry name" value="zf-RING_UBOX"/>
    <property type="match status" value="1"/>
</dbReference>
<dbReference type="PROSITE" id="PS50188">
    <property type="entry name" value="B302_SPRY"/>
    <property type="match status" value="1"/>
</dbReference>
<organism evidence="10 11">
    <name type="scientific">Betta splendens</name>
    <name type="common">Siamese fighting fish</name>
    <dbReference type="NCBI Taxonomy" id="158456"/>
    <lineage>
        <taxon>Eukaryota</taxon>
        <taxon>Metazoa</taxon>
        <taxon>Chordata</taxon>
        <taxon>Craniata</taxon>
        <taxon>Vertebrata</taxon>
        <taxon>Euteleostomi</taxon>
        <taxon>Actinopterygii</taxon>
        <taxon>Neopterygii</taxon>
        <taxon>Teleostei</taxon>
        <taxon>Neoteleostei</taxon>
        <taxon>Acanthomorphata</taxon>
        <taxon>Anabantaria</taxon>
        <taxon>Anabantiformes</taxon>
        <taxon>Anabantoidei</taxon>
        <taxon>Osphronemidae</taxon>
        <taxon>Betta</taxon>
    </lineage>
</organism>
<keyword evidence="10" id="KW-1185">Reference proteome</keyword>
<dbReference type="OrthoDB" id="6270329at2759"/>
<keyword evidence="2" id="KW-0479">Metal-binding</keyword>
<dbReference type="PANTHER" id="PTHR25465">
    <property type="entry name" value="B-BOX DOMAIN CONTAINING"/>
    <property type="match status" value="1"/>
</dbReference>
<dbReference type="InterPro" id="IPR003879">
    <property type="entry name" value="Butyrophylin_SPRY"/>
</dbReference>
<evidence type="ECO:0000313" key="10">
    <source>
        <dbReference type="Proteomes" id="UP000515150"/>
    </source>
</evidence>
<gene>
    <name evidence="11 12" type="primary">LOC114846503</name>
</gene>
<dbReference type="PRINTS" id="PR01407">
    <property type="entry name" value="BUTYPHLNCDUF"/>
</dbReference>
<evidence type="ECO:0000259" key="9">
    <source>
        <dbReference type="PROSITE" id="PS50188"/>
    </source>
</evidence>
<dbReference type="GeneID" id="114846503"/>
<keyword evidence="1" id="KW-0399">Innate immunity</keyword>
<dbReference type="AlphaFoldDB" id="A0A6P7LAG1"/>
<dbReference type="InterPro" id="IPR001870">
    <property type="entry name" value="B30.2/SPRY"/>
</dbReference>
<dbReference type="CDD" id="cd19769">
    <property type="entry name" value="Bbox2_TRIM16-like"/>
    <property type="match status" value="1"/>
</dbReference>
<dbReference type="InterPro" id="IPR043136">
    <property type="entry name" value="B30.2/SPRY_sf"/>
</dbReference>
<protein>
    <submittedName>
        <fullName evidence="11 12">E3 ubiquitin-protein ligase TRIM39-like</fullName>
    </submittedName>
</protein>
<evidence type="ECO:0000313" key="11">
    <source>
        <dbReference type="RefSeq" id="XP_028991378.1"/>
    </source>
</evidence>
<evidence type="ECO:0000259" key="8">
    <source>
        <dbReference type="PROSITE" id="PS50089"/>
    </source>
</evidence>
<dbReference type="InterPro" id="IPR027370">
    <property type="entry name" value="Znf-RING_euk"/>
</dbReference>
<dbReference type="Proteomes" id="UP000515150">
    <property type="component" value="Chromosome 2"/>
</dbReference>
<dbReference type="InterPro" id="IPR001841">
    <property type="entry name" value="Znf_RING"/>
</dbReference>
<dbReference type="SMART" id="SM00449">
    <property type="entry name" value="SPRY"/>
    <property type="match status" value="1"/>
</dbReference>
<dbReference type="PANTHER" id="PTHR25465:SF49">
    <property type="entry name" value="BLOODTHIRSTY-RELATED GENE FAMILY, MEMBER 1-RELATED"/>
    <property type="match status" value="1"/>
</dbReference>
<dbReference type="InterPro" id="IPR003877">
    <property type="entry name" value="SPRY_dom"/>
</dbReference>
<proteinExistence type="predicted"/>
<dbReference type="SUPFAM" id="SSF57850">
    <property type="entry name" value="RING/U-box"/>
    <property type="match status" value="1"/>
</dbReference>
<dbReference type="InterPro" id="IPR013320">
    <property type="entry name" value="ConA-like_dom_sf"/>
</dbReference>
<evidence type="ECO:0000256" key="7">
    <source>
        <dbReference type="SAM" id="Coils"/>
    </source>
</evidence>
<name>A0A6P7LAG1_BETSP</name>
<evidence type="ECO:0000256" key="6">
    <source>
        <dbReference type="PROSITE-ProRule" id="PRU00175"/>
    </source>
</evidence>
<accession>A0A6P7LAG1</accession>
<reference evidence="11 12" key="1">
    <citation type="submission" date="2025-04" db="UniProtKB">
        <authorList>
            <consortium name="RefSeq"/>
        </authorList>
    </citation>
    <scope>IDENTIFICATION</scope>
</reference>
<dbReference type="SUPFAM" id="SSF49899">
    <property type="entry name" value="Concanavalin A-like lectins/glucanases"/>
    <property type="match status" value="1"/>
</dbReference>
<keyword evidence="3 6" id="KW-0863">Zinc-finger</keyword>
<dbReference type="Gene3D" id="3.30.160.60">
    <property type="entry name" value="Classic Zinc Finger"/>
    <property type="match status" value="1"/>
</dbReference>
<keyword evidence="7" id="KW-0175">Coiled coil</keyword>
<sequence length="513" mass="58228">MASSGASDNLTCSMEMHLKCSVCMQTFSDPITAACGHSFCRTCQDDAACPLCTKPVGDELEVNLVLRNIIQLQQRIPETTDDMYTGKDGEVPCDVCTGNRLKAVKSCLVCLASYCSSHLENHRSSQRLKGHSLVDPVKNLDERACLEHGRPLELYNRKQRKCVCVRCLEEDGEEVVSTEEEWSRKKAELENTKTHMKEKIQKRQTKRTDINTSLTDCKDLLDKEWWDIDAVFCAIHAIVEEAHATVLKPLKERRQRLEREADDLQEILTSDIQKLEKTIQDLNELSNLEDHIFFLQNYSSLSDLDITDLADVEFDTSLMFGSMRKNTKIMMETIQEELEKLTSVELKRVSQFAVDVKSDPATSDQHYVQSNGGRTVEHEGDADATEWWHLSGNILEPNSLTSGKSYWEVDVSNRTGWDLGLARYDATNGEVCPNPDINNRLRVQLDGFPAPPARLSLKHKPDKVGVFVDYKEGLLSFYNLTAQSHMYSFTDCSFTGEVFPYFGPRIRNDRLSV</sequence>
<dbReference type="Gene3D" id="3.30.40.10">
    <property type="entry name" value="Zinc/RING finger domain, C3HC4 (zinc finger)"/>
    <property type="match status" value="1"/>
</dbReference>
<evidence type="ECO:0000256" key="3">
    <source>
        <dbReference type="ARBA" id="ARBA00022771"/>
    </source>
</evidence>
<dbReference type="InterPro" id="IPR058030">
    <property type="entry name" value="TRIM8/14/16/25/29/45/65_CC"/>
</dbReference>
<evidence type="ECO:0000313" key="12">
    <source>
        <dbReference type="RefSeq" id="XP_040925600.1"/>
    </source>
</evidence>
<evidence type="ECO:0000256" key="4">
    <source>
        <dbReference type="ARBA" id="ARBA00022833"/>
    </source>
</evidence>
<dbReference type="InterPro" id="IPR051051">
    <property type="entry name" value="E3_ubiq-ligase_TRIM/RNF"/>
</dbReference>
<dbReference type="Gene3D" id="2.60.120.920">
    <property type="match status" value="1"/>
</dbReference>
<dbReference type="Gene3D" id="4.10.830.40">
    <property type="match status" value="1"/>
</dbReference>
<dbReference type="InterPro" id="IPR013083">
    <property type="entry name" value="Znf_RING/FYVE/PHD"/>
</dbReference>
<dbReference type="Pfam" id="PF25600">
    <property type="entry name" value="TRIM_CC"/>
    <property type="match status" value="1"/>
</dbReference>
<feature type="domain" description="B30.2/SPRY" evidence="9">
    <location>
        <begin position="336"/>
        <end position="513"/>
    </location>
</feature>
<dbReference type="KEGG" id="bspl:114846503"/>
<dbReference type="RefSeq" id="XP_028991378.1">
    <property type="nucleotide sequence ID" value="XM_029135545.3"/>
</dbReference>
<dbReference type="GO" id="GO:0045087">
    <property type="term" value="P:innate immune response"/>
    <property type="evidence" value="ECO:0007669"/>
    <property type="project" value="UniProtKB-KW"/>
</dbReference>
<dbReference type="GO" id="GO:0008270">
    <property type="term" value="F:zinc ion binding"/>
    <property type="evidence" value="ECO:0007669"/>
    <property type="project" value="UniProtKB-KW"/>
</dbReference>
<feature type="domain" description="RING-type" evidence="8">
    <location>
        <begin position="20"/>
        <end position="53"/>
    </location>
</feature>
<dbReference type="RefSeq" id="XP_040925600.1">
    <property type="nucleotide sequence ID" value="XM_041069666.2"/>
</dbReference>
<feature type="coiled-coil region" evidence="7">
    <location>
        <begin position="179"/>
        <end position="206"/>
    </location>
</feature>